<dbReference type="InterPro" id="IPR005467">
    <property type="entry name" value="His_kinase_dom"/>
</dbReference>
<dbReference type="HOGENOM" id="CLU_023166_0_0_9"/>
<evidence type="ECO:0000256" key="13">
    <source>
        <dbReference type="SAM" id="MobiDB-lite"/>
    </source>
</evidence>
<dbReference type="CDD" id="cd18774">
    <property type="entry name" value="PDC2_HK_sensor"/>
    <property type="match status" value="1"/>
</dbReference>
<evidence type="ECO:0000256" key="1">
    <source>
        <dbReference type="ARBA" id="ARBA00000085"/>
    </source>
</evidence>
<evidence type="ECO:0000256" key="3">
    <source>
        <dbReference type="ARBA" id="ARBA00012438"/>
    </source>
</evidence>
<keyword evidence="12" id="KW-0175">Coiled coil</keyword>
<dbReference type="eggNOG" id="COG4191">
    <property type="taxonomic scope" value="Bacteria"/>
</dbReference>
<evidence type="ECO:0000256" key="5">
    <source>
        <dbReference type="ARBA" id="ARBA00022553"/>
    </source>
</evidence>
<dbReference type="RefSeq" id="WP_011462140.1">
    <property type="nucleotide sequence ID" value="NC_007907.1"/>
</dbReference>
<feature type="transmembrane region" description="Helical" evidence="14">
    <location>
        <begin position="326"/>
        <end position="346"/>
    </location>
</feature>
<dbReference type="InterPro" id="IPR000014">
    <property type="entry name" value="PAS"/>
</dbReference>
<dbReference type="PANTHER" id="PTHR43065">
    <property type="entry name" value="SENSOR HISTIDINE KINASE"/>
    <property type="match status" value="1"/>
</dbReference>
<dbReference type="SMART" id="SM00387">
    <property type="entry name" value="HATPase_c"/>
    <property type="match status" value="1"/>
</dbReference>
<dbReference type="InterPro" id="IPR035965">
    <property type="entry name" value="PAS-like_dom_sf"/>
</dbReference>
<evidence type="ECO:0000256" key="11">
    <source>
        <dbReference type="ARBA" id="ARBA00023136"/>
    </source>
</evidence>
<proteinExistence type="predicted"/>
<dbReference type="Pfam" id="PF02518">
    <property type="entry name" value="HATPase_c"/>
    <property type="match status" value="1"/>
</dbReference>
<evidence type="ECO:0000256" key="4">
    <source>
        <dbReference type="ARBA" id="ARBA00022475"/>
    </source>
</evidence>
<dbReference type="InterPro" id="IPR033479">
    <property type="entry name" value="dCache_1"/>
</dbReference>
<evidence type="ECO:0000256" key="9">
    <source>
        <dbReference type="ARBA" id="ARBA00022989"/>
    </source>
</evidence>
<keyword evidence="5" id="KW-0597">Phosphoprotein</keyword>
<dbReference type="SUPFAM" id="SSF55874">
    <property type="entry name" value="ATPase domain of HSP90 chaperone/DNA topoisomerase II/histidine kinase"/>
    <property type="match status" value="1"/>
</dbReference>
<dbReference type="Gene3D" id="1.10.8.500">
    <property type="entry name" value="HAMP domain in histidine kinase"/>
    <property type="match status" value="1"/>
</dbReference>
<evidence type="ECO:0000259" key="15">
    <source>
        <dbReference type="PROSITE" id="PS50109"/>
    </source>
</evidence>
<evidence type="ECO:0000256" key="6">
    <source>
        <dbReference type="ARBA" id="ARBA00022679"/>
    </source>
</evidence>
<keyword evidence="9 14" id="KW-1133">Transmembrane helix</keyword>
<dbReference type="InterPro" id="IPR036890">
    <property type="entry name" value="HATPase_C_sf"/>
</dbReference>
<organism evidence="17 18">
    <name type="scientific">Desulfitobacterium hafniense (strain Y51)</name>
    <dbReference type="NCBI Taxonomy" id="138119"/>
    <lineage>
        <taxon>Bacteria</taxon>
        <taxon>Bacillati</taxon>
        <taxon>Bacillota</taxon>
        <taxon>Clostridia</taxon>
        <taxon>Eubacteriales</taxon>
        <taxon>Desulfitobacteriaceae</taxon>
        <taxon>Desulfitobacterium</taxon>
    </lineage>
</organism>
<dbReference type="Gene3D" id="3.30.565.10">
    <property type="entry name" value="Histidine kinase-like ATPase, C-terminal domain"/>
    <property type="match status" value="1"/>
</dbReference>
<dbReference type="SUPFAM" id="SSF158472">
    <property type="entry name" value="HAMP domain-like"/>
    <property type="match status" value="1"/>
</dbReference>
<protein>
    <recommendedName>
        <fullName evidence="3">histidine kinase</fullName>
        <ecNumber evidence="3">2.7.13.3</ecNumber>
    </recommendedName>
</protein>
<dbReference type="Pfam" id="PF13188">
    <property type="entry name" value="PAS_8"/>
    <property type="match status" value="1"/>
</dbReference>
<keyword evidence="6" id="KW-0808">Transferase</keyword>
<evidence type="ECO:0000256" key="2">
    <source>
        <dbReference type="ARBA" id="ARBA00004651"/>
    </source>
</evidence>
<dbReference type="Gene3D" id="1.10.287.130">
    <property type="match status" value="1"/>
</dbReference>
<feature type="transmembrane region" description="Helical" evidence="14">
    <location>
        <begin position="20"/>
        <end position="41"/>
    </location>
</feature>
<dbReference type="SMART" id="SM00304">
    <property type="entry name" value="HAMP"/>
    <property type="match status" value="1"/>
</dbReference>
<dbReference type="GO" id="GO:0005886">
    <property type="term" value="C:plasma membrane"/>
    <property type="evidence" value="ECO:0007669"/>
    <property type="project" value="UniProtKB-SubCell"/>
</dbReference>
<dbReference type="InterPro" id="IPR004358">
    <property type="entry name" value="Sig_transdc_His_kin-like_C"/>
</dbReference>
<dbReference type="Proteomes" id="UP000001946">
    <property type="component" value="Chromosome"/>
</dbReference>
<comment type="subcellular location">
    <subcellularLocation>
        <location evidence="2">Cell membrane</location>
        <topology evidence="2">Multi-pass membrane protein</topology>
    </subcellularLocation>
</comment>
<evidence type="ECO:0000313" key="18">
    <source>
        <dbReference type="Proteomes" id="UP000001946"/>
    </source>
</evidence>
<dbReference type="STRING" id="138119.DSY4802"/>
<evidence type="ECO:0000256" key="10">
    <source>
        <dbReference type="ARBA" id="ARBA00023012"/>
    </source>
</evidence>
<evidence type="ECO:0000259" key="16">
    <source>
        <dbReference type="PROSITE" id="PS50885"/>
    </source>
</evidence>
<sequence>MEAKPLKENSIPWWMRIKVHFLLFGIAMSILPLFFLGYLGFTSVRQNLQMDIYEQNFNQVSVLAHEIQDAIATVESSLNFTKPTTARALTGDEETPRQLILETLLQKEPALKELKVYDSNFSSIAHLRRLAEGLPNSTASGPEHTLSAEPPLPAEPLLPTKSLLPAAPLLSPEPPLAAESSAAISDLYFSPEGQPEIRLTVAIQDPVEGKLLGYLQGTIDLTTMISRYFNFQLDEGKYVFLVDRSGTLIGQTDPALPGHQEALRQAPAVQSFMAGEAFSTGSDYKNYAGAHVIGAFAAMDTPNWGVFIEQPAHEANKPIFELALRLIMIAILIMALVMIISISFGLKVVHPIENLESQVRQIIRTGDLESHIPIESWDEIGRLVKSFNQLLNSLDEKNENLKNEKKLLTTVVDGVDAGMVLLNSETKILWWNTKFAQWFGQELANLPCEQVIAGAGTEGTLLENGRTISVFLQGERRHFRQMYYELSPDNLENASYLLLLDDVTQEVEMEARMIETDKMAAIGLLASGVAHEINNPLAVVAAYSEDLLDRLDEEDAAPSQEEIKLGFKTVLEQIVRCKQITAQLLGFARKRDSGSDLIDIGIASAQTLGLLEHKARQKHLHLHFQGEDSLFALGNENEWQQVVLNLVTNALDASAEEGIIELRSYREGPKIQFIIQDYGEGIPQDHLKKVFDPFFTTKSLGQGTGLGLYVSYGIIAKMHGEMILESTEGQGTKVTISLPFHEAGEQSP</sequence>
<feature type="domain" description="HAMP" evidence="16">
    <location>
        <begin position="346"/>
        <end position="399"/>
    </location>
</feature>
<dbReference type="eggNOG" id="COG2770">
    <property type="taxonomic scope" value="Bacteria"/>
</dbReference>
<dbReference type="Pfam" id="PF00512">
    <property type="entry name" value="HisKA"/>
    <property type="match status" value="1"/>
</dbReference>
<name>Q24N01_DESHY</name>
<keyword evidence="11 14" id="KW-0472">Membrane</keyword>
<dbReference type="InterPro" id="IPR003661">
    <property type="entry name" value="HisK_dim/P_dom"/>
</dbReference>
<dbReference type="EMBL" id="AP008230">
    <property type="protein sequence ID" value="BAE86591.1"/>
    <property type="molecule type" value="Genomic_DNA"/>
</dbReference>
<dbReference type="SMART" id="SM00388">
    <property type="entry name" value="HisKA"/>
    <property type="match status" value="1"/>
</dbReference>
<evidence type="ECO:0000256" key="7">
    <source>
        <dbReference type="ARBA" id="ARBA00022692"/>
    </source>
</evidence>
<gene>
    <name evidence="17" type="ordered locus">DSY4802</name>
</gene>
<feature type="region of interest" description="Disordered" evidence="13">
    <location>
        <begin position="135"/>
        <end position="155"/>
    </location>
</feature>
<accession>Q24N01</accession>
<dbReference type="SUPFAM" id="SSF47384">
    <property type="entry name" value="Homodimeric domain of signal transducing histidine kinase"/>
    <property type="match status" value="1"/>
</dbReference>
<dbReference type="Pfam" id="PF02743">
    <property type="entry name" value="dCache_1"/>
    <property type="match status" value="1"/>
</dbReference>
<evidence type="ECO:0000256" key="14">
    <source>
        <dbReference type="SAM" id="Phobius"/>
    </source>
</evidence>
<dbReference type="GO" id="GO:0000155">
    <property type="term" value="F:phosphorelay sensor kinase activity"/>
    <property type="evidence" value="ECO:0007669"/>
    <property type="project" value="InterPro"/>
</dbReference>
<dbReference type="PRINTS" id="PR00344">
    <property type="entry name" value="BCTRLSENSOR"/>
</dbReference>
<dbReference type="Gene3D" id="3.30.450.20">
    <property type="entry name" value="PAS domain"/>
    <property type="match status" value="2"/>
</dbReference>
<reference evidence="17 18" key="1">
    <citation type="journal article" date="2006" name="J. Bacteriol.">
        <title>Complete genome sequence of the dehalorespiring bacterium Desulfitobacterium hafniense Y51 and comparison with Dehalococcoides ethenogenes 195.</title>
        <authorList>
            <person name="Nonaka H."/>
            <person name="Keresztes G."/>
            <person name="Shinoda Y."/>
            <person name="Ikenaga Y."/>
            <person name="Abe M."/>
            <person name="Naito K."/>
            <person name="Inatomi K."/>
            <person name="Furukawa K."/>
            <person name="Inui M."/>
            <person name="Yukawa H."/>
        </authorList>
    </citation>
    <scope>NUCLEOTIDE SEQUENCE [LARGE SCALE GENOMIC DNA]</scope>
    <source>
        <strain evidence="17 18">Y51</strain>
    </source>
</reference>
<keyword evidence="7 14" id="KW-0812">Transmembrane</keyword>
<keyword evidence="8" id="KW-0418">Kinase</keyword>
<dbReference type="CDD" id="cd00082">
    <property type="entry name" value="HisKA"/>
    <property type="match status" value="1"/>
</dbReference>
<dbReference type="InterPro" id="IPR003594">
    <property type="entry name" value="HATPase_dom"/>
</dbReference>
<comment type="catalytic activity">
    <reaction evidence="1">
        <text>ATP + protein L-histidine = ADP + protein N-phospho-L-histidine.</text>
        <dbReference type="EC" id="2.7.13.3"/>
    </reaction>
</comment>
<evidence type="ECO:0000256" key="12">
    <source>
        <dbReference type="SAM" id="Coils"/>
    </source>
</evidence>
<dbReference type="PANTHER" id="PTHR43065:SF42">
    <property type="entry name" value="TWO-COMPONENT SENSOR PPRA"/>
    <property type="match status" value="1"/>
</dbReference>
<evidence type="ECO:0000313" key="17">
    <source>
        <dbReference type="EMBL" id="BAE86591.1"/>
    </source>
</evidence>
<keyword evidence="4" id="KW-1003">Cell membrane</keyword>
<dbReference type="Pfam" id="PF00672">
    <property type="entry name" value="HAMP"/>
    <property type="match status" value="1"/>
</dbReference>
<dbReference type="InterPro" id="IPR003660">
    <property type="entry name" value="HAMP_dom"/>
</dbReference>
<evidence type="ECO:0000256" key="8">
    <source>
        <dbReference type="ARBA" id="ARBA00022777"/>
    </source>
</evidence>
<dbReference type="EC" id="2.7.13.3" evidence="3"/>
<dbReference type="AlphaFoldDB" id="Q24N01"/>
<dbReference type="KEGG" id="dsy:DSY4802"/>
<dbReference type="CDD" id="cd06225">
    <property type="entry name" value="HAMP"/>
    <property type="match status" value="1"/>
</dbReference>
<dbReference type="InterPro" id="IPR036097">
    <property type="entry name" value="HisK_dim/P_sf"/>
</dbReference>
<keyword evidence="10" id="KW-0902">Two-component regulatory system</keyword>
<feature type="domain" description="Histidine kinase" evidence="15">
    <location>
        <begin position="528"/>
        <end position="742"/>
    </location>
</feature>
<keyword evidence="18" id="KW-1185">Reference proteome</keyword>
<dbReference type="PROSITE" id="PS50885">
    <property type="entry name" value="HAMP"/>
    <property type="match status" value="1"/>
</dbReference>
<dbReference type="PROSITE" id="PS50109">
    <property type="entry name" value="HIS_KIN"/>
    <property type="match status" value="1"/>
</dbReference>
<feature type="coiled-coil region" evidence="12">
    <location>
        <begin position="384"/>
        <end position="411"/>
    </location>
</feature>
<dbReference type="SUPFAM" id="SSF55785">
    <property type="entry name" value="PYP-like sensor domain (PAS domain)"/>
    <property type="match status" value="1"/>
</dbReference>